<evidence type="ECO:0000313" key="2">
    <source>
        <dbReference type="Proteomes" id="UP001153678"/>
    </source>
</evidence>
<sequence>MSTVLIEYLRKYFTNGETPNVVQTKNITINKYATSEIGCNSSDLMELRAKRRQQQIKLAHEQNLTQENIEDSEREQRANMLIKDLFGK</sequence>
<name>A0A9W4SDJ1_9GLOM</name>
<proteinExistence type="predicted"/>
<evidence type="ECO:0000313" key="1">
    <source>
        <dbReference type="EMBL" id="CAI2163246.1"/>
    </source>
</evidence>
<dbReference type="EMBL" id="CAMKVN010000079">
    <property type="protein sequence ID" value="CAI2163246.1"/>
    <property type="molecule type" value="Genomic_DNA"/>
</dbReference>
<organism evidence="1 2">
    <name type="scientific">Funneliformis geosporum</name>
    <dbReference type="NCBI Taxonomy" id="1117311"/>
    <lineage>
        <taxon>Eukaryota</taxon>
        <taxon>Fungi</taxon>
        <taxon>Fungi incertae sedis</taxon>
        <taxon>Mucoromycota</taxon>
        <taxon>Glomeromycotina</taxon>
        <taxon>Glomeromycetes</taxon>
        <taxon>Glomerales</taxon>
        <taxon>Glomeraceae</taxon>
        <taxon>Funneliformis</taxon>
    </lineage>
</organism>
<dbReference type="AlphaFoldDB" id="A0A9W4SDJ1"/>
<dbReference type="OrthoDB" id="2442145at2759"/>
<keyword evidence="2" id="KW-1185">Reference proteome</keyword>
<dbReference type="Proteomes" id="UP001153678">
    <property type="component" value="Unassembled WGS sequence"/>
</dbReference>
<comment type="caution">
    <text evidence="1">The sequence shown here is derived from an EMBL/GenBank/DDBJ whole genome shotgun (WGS) entry which is preliminary data.</text>
</comment>
<protein>
    <submittedName>
        <fullName evidence="1">13949_t:CDS:1</fullName>
    </submittedName>
</protein>
<reference evidence="1" key="1">
    <citation type="submission" date="2022-08" db="EMBL/GenBank/DDBJ databases">
        <authorList>
            <person name="Kallberg Y."/>
            <person name="Tangrot J."/>
            <person name="Rosling A."/>
        </authorList>
    </citation>
    <scope>NUCLEOTIDE SEQUENCE</scope>
    <source>
        <strain evidence="1">Wild A</strain>
    </source>
</reference>
<accession>A0A9W4SDJ1</accession>
<gene>
    <name evidence="1" type="ORF">FWILDA_LOCUS973</name>
</gene>